<dbReference type="InterPro" id="IPR016024">
    <property type="entry name" value="ARM-type_fold"/>
</dbReference>
<dbReference type="Proteomes" id="UP000694941">
    <property type="component" value="Unplaced"/>
</dbReference>
<keyword evidence="4" id="KW-1185">Reference proteome</keyword>
<feature type="region of interest" description="Disordered" evidence="3">
    <location>
        <begin position="825"/>
        <end position="891"/>
    </location>
</feature>
<protein>
    <submittedName>
        <fullName evidence="5">Serine/threonine-protein phosphatase 4 regulatory subunit 4-like</fullName>
    </submittedName>
</protein>
<dbReference type="PROSITE" id="PS50077">
    <property type="entry name" value="HEAT_REPEAT"/>
    <property type="match status" value="2"/>
</dbReference>
<evidence type="ECO:0000256" key="3">
    <source>
        <dbReference type="SAM" id="MobiDB-lite"/>
    </source>
</evidence>
<reference evidence="5" key="1">
    <citation type="submission" date="2025-08" db="UniProtKB">
        <authorList>
            <consortium name="RefSeq"/>
        </authorList>
    </citation>
    <scope>IDENTIFICATION</scope>
    <source>
        <tissue evidence="5">Muscle</tissue>
    </source>
</reference>
<feature type="compositionally biased region" description="Polar residues" evidence="3">
    <location>
        <begin position="691"/>
        <end position="704"/>
    </location>
</feature>
<feature type="compositionally biased region" description="Low complexity" evidence="3">
    <location>
        <begin position="970"/>
        <end position="986"/>
    </location>
</feature>
<feature type="region of interest" description="Disordered" evidence="3">
    <location>
        <begin position="670"/>
        <end position="800"/>
    </location>
</feature>
<name>A0ABM1TP21_LIMPO</name>
<feature type="compositionally biased region" description="Polar residues" evidence="3">
    <location>
        <begin position="957"/>
        <end position="969"/>
    </location>
</feature>
<keyword evidence="2" id="KW-0175">Coiled coil</keyword>
<feature type="repeat" description="HEAT" evidence="1">
    <location>
        <begin position="183"/>
        <end position="221"/>
    </location>
</feature>
<feature type="compositionally biased region" description="Polar residues" evidence="3">
    <location>
        <begin position="763"/>
        <end position="778"/>
    </location>
</feature>
<feature type="coiled-coil region" evidence="2">
    <location>
        <begin position="634"/>
        <end position="661"/>
    </location>
</feature>
<feature type="compositionally biased region" description="Polar residues" evidence="3">
    <location>
        <begin position="854"/>
        <end position="871"/>
    </location>
</feature>
<feature type="compositionally biased region" description="Low complexity" evidence="3">
    <location>
        <begin position="711"/>
        <end position="723"/>
    </location>
</feature>
<dbReference type="SUPFAM" id="SSF48371">
    <property type="entry name" value="ARM repeat"/>
    <property type="match status" value="1"/>
</dbReference>
<dbReference type="RefSeq" id="XP_022257627.1">
    <property type="nucleotide sequence ID" value="XM_022401919.1"/>
</dbReference>
<feature type="compositionally biased region" description="Basic residues" evidence="3">
    <location>
        <begin position="1052"/>
        <end position="1062"/>
    </location>
</feature>
<sequence>MDPDQVEQRLRNLEVKEIDEIRNIPNAQAEVVLSPPHEDRLGDGTPFLSLFSQEFVPSNTFTQTFLQGILSFVESRDPVVASAWMETLLDVIDLLPKEIIKRDLLTLAVNKGQLSQPVSSRLLCCKMVGKISTKFDPYIIRKEILPVVQSLCQDVDFEVRGCMCRQLDAVARGIGLEATKSALLPELVELANDEESYVRLAGIETVVRMLPMLDDETCIHTVIPLVKKCCENFVKTEDSTLPVVAKELGKLCCGLSVNLSEEQRTWFLMYYRKLAVLGLPVPRSSNQVSNKSPMPDVVPQAENEDTDRYTECRLACAYNFPAMVLFAEPPNFYRELYKTFQLLTTDPSPSVRRTIACGIHEVTKLLGTKACFIQTELIQLLTDDSLEVIKGLVVHLPETLEVITASNELRDEKEKESLENLVEALLICEDAASQTSNWRLHADFLSRLVCVVRCFPGRHLYDTFVPLLLNRLHTARPIPCRLAAAYTLLVLVRNIPLLDRRLSIIDRLTADLCHGRSCHNRMLYISVCQLVMDLFSKTFFKQYFFRSLLGLACDPVPNIRLRLCSVFPQLKSLVMLPVDCPLLQELESCVSRLMTSEKDRDVMAAVGLAIEELDKIEVSMEPGSQRSSFAEPEVDFEDLRKEEEERKLLELEDKLRKEFHTKEYTFNSKSCPGSLTRKGKIPVRKEKPVCRNSSVQDENESQQPRVYRSLSPPRIIASAPSSPVTTRVKRSPAGRSVIQQRRKSSGFEVSNLVSRRSEKEANLRSNLSKGISSASHSLNGRKKAGPQVRPDPRTPIPSRKAVALNNTRSQAGTRIPTPHLGLVKTAAGDRCPSPLPSPTGQPITLDQLLPSLTGHPTNLDKQLPSPNSQLANLDKLLPSPLPSPTSQPRTPEQMLLSPLEATHQSETWDKLCPLSRPTRDLPQATELLSSPVLTKSASCYSVAGGASITNHRKKPSSESLNGKSNVTCLSKSRSSDSVTTRSSITSLHKNSSSRLSGAVPSKLQSNNKNMSVKHPQGETPASSLEPSKRSVTPNLNSTTLQPGSKIPTPKSAFKRKSFTGCS</sequence>
<feature type="region of interest" description="Disordered" evidence="3">
    <location>
        <begin position="947"/>
        <end position="1062"/>
    </location>
</feature>
<dbReference type="PANTHER" id="PTHR21467">
    <property type="entry name" value="PROTEIN PHOSPHATASE 4 REGULATORY SUBUNIT 4 PPP4R4"/>
    <property type="match status" value="1"/>
</dbReference>
<evidence type="ECO:0000256" key="1">
    <source>
        <dbReference type="PROSITE-ProRule" id="PRU00103"/>
    </source>
</evidence>
<dbReference type="PANTHER" id="PTHR21467:SF0">
    <property type="entry name" value="SERINE_THREONINE-PROTEIN PHOSPHATASE 4 REGULATORY SUBUNIT 4"/>
    <property type="match status" value="1"/>
</dbReference>
<dbReference type="InterPro" id="IPR011989">
    <property type="entry name" value="ARM-like"/>
</dbReference>
<proteinExistence type="predicted"/>
<evidence type="ECO:0000313" key="5">
    <source>
        <dbReference type="RefSeq" id="XP_022257627.1"/>
    </source>
</evidence>
<feature type="compositionally biased region" description="Polar residues" evidence="3">
    <location>
        <begin position="1019"/>
        <end position="1042"/>
    </location>
</feature>
<dbReference type="GeneID" id="106473494"/>
<evidence type="ECO:0000313" key="4">
    <source>
        <dbReference type="Proteomes" id="UP000694941"/>
    </source>
</evidence>
<accession>A0ABM1TP21</accession>
<evidence type="ECO:0000256" key="2">
    <source>
        <dbReference type="SAM" id="Coils"/>
    </source>
</evidence>
<organism evidence="4 5">
    <name type="scientific">Limulus polyphemus</name>
    <name type="common">Atlantic horseshoe crab</name>
    <dbReference type="NCBI Taxonomy" id="6850"/>
    <lineage>
        <taxon>Eukaryota</taxon>
        <taxon>Metazoa</taxon>
        <taxon>Ecdysozoa</taxon>
        <taxon>Arthropoda</taxon>
        <taxon>Chelicerata</taxon>
        <taxon>Merostomata</taxon>
        <taxon>Xiphosura</taxon>
        <taxon>Limulidae</taxon>
        <taxon>Limulus</taxon>
    </lineage>
</organism>
<dbReference type="Gene3D" id="1.25.10.10">
    <property type="entry name" value="Leucine-rich Repeat Variant"/>
    <property type="match status" value="1"/>
</dbReference>
<dbReference type="InterPro" id="IPR021133">
    <property type="entry name" value="HEAT_type_2"/>
</dbReference>
<dbReference type="InterPro" id="IPR039918">
    <property type="entry name" value="PPP4R4"/>
</dbReference>
<feature type="repeat" description="HEAT" evidence="1">
    <location>
        <begin position="144"/>
        <end position="181"/>
    </location>
</feature>
<gene>
    <name evidence="5" type="primary">LOC106473494</name>
</gene>